<protein>
    <submittedName>
        <fullName evidence="1">Beta-ketoadipate pathway transcriptional regulators, PcaR/PcaU/PobR family</fullName>
    </submittedName>
</protein>
<name>A0A0P1GM67_9RHOB</name>
<dbReference type="SUPFAM" id="SSF46785">
    <property type="entry name" value="Winged helix' DNA-binding domain"/>
    <property type="match status" value="2"/>
</dbReference>
<proteinExistence type="predicted"/>
<sequence>MKSREIGAKRQRLGAATVSIIYAITRLDRTRATVSTLWLMAVNEGAWSISALSEALSIDRSTIRSTLRALEEEGCAKQGWSLTPKGQFAAWCTFKQFWSYLDRDMRQTLKTFGQTTYKQPVKQFMRVFCDLDRVVRTLRHTLSQSAVADVLIYLPKPDGWTISEISDYSGVAYQTVHRELNVLKASGYAAQEGKRFTITRKGLFWDFGRFLNVLKHLSRNSYLTAVNGGVKFGHCGGAKVGQFGASALERAALI</sequence>
<keyword evidence="2" id="KW-1185">Reference proteome</keyword>
<dbReference type="STRING" id="340021.TM5383_00449"/>
<dbReference type="Proteomes" id="UP000051681">
    <property type="component" value="Unassembled WGS sequence"/>
</dbReference>
<dbReference type="EMBL" id="CYSF01000003">
    <property type="protein sequence ID" value="CUH83264.1"/>
    <property type="molecule type" value="Genomic_DNA"/>
</dbReference>
<dbReference type="InterPro" id="IPR036388">
    <property type="entry name" value="WH-like_DNA-bd_sf"/>
</dbReference>
<organism evidence="1 2">
    <name type="scientific">Thalassovita mediterranea</name>
    <dbReference type="NCBI Taxonomy" id="340021"/>
    <lineage>
        <taxon>Bacteria</taxon>
        <taxon>Pseudomonadati</taxon>
        <taxon>Pseudomonadota</taxon>
        <taxon>Alphaproteobacteria</taxon>
        <taxon>Rhodobacterales</taxon>
        <taxon>Roseobacteraceae</taxon>
        <taxon>Thalassovita</taxon>
    </lineage>
</organism>
<evidence type="ECO:0000313" key="1">
    <source>
        <dbReference type="EMBL" id="CUH83264.1"/>
    </source>
</evidence>
<dbReference type="AlphaFoldDB" id="A0A0P1GM67"/>
<evidence type="ECO:0000313" key="2">
    <source>
        <dbReference type="Proteomes" id="UP000051681"/>
    </source>
</evidence>
<accession>A0A0P1GM67</accession>
<gene>
    <name evidence="1" type="ORF">TM5383_00449</name>
</gene>
<reference evidence="1 2" key="1">
    <citation type="submission" date="2015-09" db="EMBL/GenBank/DDBJ databases">
        <authorList>
            <consortium name="Swine Surveillance"/>
        </authorList>
    </citation>
    <scope>NUCLEOTIDE SEQUENCE [LARGE SCALE GENOMIC DNA]</scope>
    <source>
        <strain evidence="1 2">CECT 8383</strain>
    </source>
</reference>
<dbReference type="RefSeq" id="WP_058317430.1">
    <property type="nucleotide sequence ID" value="NZ_CYSF01000003.1"/>
</dbReference>
<dbReference type="Gene3D" id="1.10.10.10">
    <property type="entry name" value="Winged helix-like DNA-binding domain superfamily/Winged helix DNA-binding domain"/>
    <property type="match status" value="2"/>
</dbReference>
<dbReference type="InterPro" id="IPR036390">
    <property type="entry name" value="WH_DNA-bd_sf"/>
</dbReference>